<organism evidence="2 3">
    <name type="scientific">Aegilops tauschii subsp. strangulata</name>
    <name type="common">Goatgrass</name>
    <dbReference type="NCBI Taxonomy" id="200361"/>
    <lineage>
        <taxon>Eukaryota</taxon>
        <taxon>Viridiplantae</taxon>
        <taxon>Streptophyta</taxon>
        <taxon>Embryophyta</taxon>
        <taxon>Tracheophyta</taxon>
        <taxon>Spermatophyta</taxon>
        <taxon>Magnoliopsida</taxon>
        <taxon>Liliopsida</taxon>
        <taxon>Poales</taxon>
        <taxon>Poaceae</taxon>
        <taxon>BOP clade</taxon>
        <taxon>Pooideae</taxon>
        <taxon>Triticodae</taxon>
        <taxon>Triticeae</taxon>
        <taxon>Triticinae</taxon>
        <taxon>Aegilops</taxon>
    </lineage>
</organism>
<evidence type="ECO:0000313" key="3">
    <source>
        <dbReference type="Proteomes" id="UP000015105"/>
    </source>
</evidence>
<protein>
    <recommendedName>
        <fullName evidence="4">Secreted protein</fullName>
    </recommendedName>
</protein>
<evidence type="ECO:0000256" key="1">
    <source>
        <dbReference type="SAM" id="SignalP"/>
    </source>
</evidence>
<name>A0A453S8T0_AEGTS</name>
<reference evidence="2" key="4">
    <citation type="submission" date="2019-03" db="UniProtKB">
        <authorList>
            <consortium name="EnsemblPlants"/>
        </authorList>
    </citation>
    <scope>IDENTIFICATION</scope>
</reference>
<accession>A0A453S8T0</accession>
<dbReference type="EnsemblPlants" id="AET7Gv20857500.1">
    <property type="protein sequence ID" value="AET7Gv20857500.1"/>
    <property type="gene ID" value="AET7Gv20857500"/>
</dbReference>
<reference evidence="3" key="1">
    <citation type="journal article" date="2014" name="Science">
        <title>Ancient hybridizations among the ancestral genomes of bread wheat.</title>
        <authorList>
            <consortium name="International Wheat Genome Sequencing Consortium,"/>
            <person name="Marcussen T."/>
            <person name="Sandve S.R."/>
            <person name="Heier L."/>
            <person name="Spannagl M."/>
            <person name="Pfeifer M."/>
            <person name="Jakobsen K.S."/>
            <person name="Wulff B.B."/>
            <person name="Steuernagel B."/>
            <person name="Mayer K.F."/>
            <person name="Olsen O.A."/>
        </authorList>
    </citation>
    <scope>NUCLEOTIDE SEQUENCE [LARGE SCALE GENOMIC DNA]</scope>
    <source>
        <strain evidence="3">cv. AL8/78</strain>
    </source>
</reference>
<evidence type="ECO:0000313" key="2">
    <source>
        <dbReference type="EnsemblPlants" id="AET7Gv20857500.1"/>
    </source>
</evidence>
<proteinExistence type="predicted"/>
<feature type="signal peptide" evidence="1">
    <location>
        <begin position="1"/>
        <end position="22"/>
    </location>
</feature>
<feature type="chain" id="PRO_5019360769" description="Secreted protein" evidence="1">
    <location>
        <begin position="23"/>
        <end position="67"/>
    </location>
</feature>
<reference evidence="3" key="2">
    <citation type="journal article" date="2017" name="Nat. Plants">
        <title>The Aegilops tauschii genome reveals multiple impacts of transposons.</title>
        <authorList>
            <person name="Zhao G."/>
            <person name="Zou C."/>
            <person name="Li K."/>
            <person name="Wang K."/>
            <person name="Li T."/>
            <person name="Gao L."/>
            <person name="Zhang X."/>
            <person name="Wang H."/>
            <person name="Yang Z."/>
            <person name="Liu X."/>
            <person name="Jiang W."/>
            <person name="Mao L."/>
            <person name="Kong X."/>
            <person name="Jiao Y."/>
            <person name="Jia J."/>
        </authorList>
    </citation>
    <scope>NUCLEOTIDE SEQUENCE [LARGE SCALE GENOMIC DNA]</scope>
    <source>
        <strain evidence="3">cv. AL8/78</strain>
    </source>
</reference>
<keyword evidence="3" id="KW-1185">Reference proteome</keyword>
<dbReference type="Gramene" id="AET7Gv20857500.1">
    <property type="protein sequence ID" value="AET7Gv20857500.1"/>
    <property type="gene ID" value="AET7Gv20857500"/>
</dbReference>
<reference evidence="2" key="5">
    <citation type="journal article" date="2021" name="G3 (Bethesda)">
        <title>Aegilops tauschii genome assembly Aet v5.0 features greater sequence contiguity and improved annotation.</title>
        <authorList>
            <person name="Wang L."/>
            <person name="Zhu T."/>
            <person name="Rodriguez J.C."/>
            <person name="Deal K.R."/>
            <person name="Dubcovsky J."/>
            <person name="McGuire P.E."/>
            <person name="Lux T."/>
            <person name="Spannagl M."/>
            <person name="Mayer K.F.X."/>
            <person name="Baldrich P."/>
            <person name="Meyers B.C."/>
            <person name="Huo N."/>
            <person name="Gu Y.Q."/>
            <person name="Zhou H."/>
            <person name="Devos K.M."/>
            <person name="Bennetzen J.L."/>
            <person name="Unver T."/>
            <person name="Budak H."/>
            <person name="Gulick P.J."/>
            <person name="Galiba G."/>
            <person name="Kalapos B."/>
            <person name="Nelson D.R."/>
            <person name="Li P."/>
            <person name="You F.M."/>
            <person name="Luo M.C."/>
            <person name="Dvorak J."/>
        </authorList>
    </citation>
    <scope>NUCLEOTIDE SEQUENCE [LARGE SCALE GENOMIC DNA]</scope>
    <source>
        <strain evidence="2">cv. AL8/78</strain>
    </source>
</reference>
<sequence>MRECFFSKCLTVFCANWLFCLAVLGLPARGSKRFGNFGSDNVKCARGENCVLLRGRGAIGVGVERSA</sequence>
<dbReference type="Proteomes" id="UP000015105">
    <property type="component" value="Chromosome 7D"/>
</dbReference>
<dbReference type="AlphaFoldDB" id="A0A453S8T0"/>
<keyword evidence="1" id="KW-0732">Signal</keyword>
<reference evidence="2" key="3">
    <citation type="journal article" date="2017" name="Nature">
        <title>Genome sequence of the progenitor of the wheat D genome Aegilops tauschii.</title>
        <authorList>
            <person name="Luo M.C."/>
            <person name="Gu Y.Q."/>
            <person name="Puiu D."/>
            <person name="Wang H."/>
            <person name="Twardziok S.O."/>
            <person name="Deal K.R."/>
            <person name="Huo N."/>
            <person name="Zhu T."/>
            <person name="Wang L."/>
            <person name="Wang Y."/>
            <person name="McGuire P.E."/>
            <person name="Liu S."/>
            <person name="Long H."/>
            <person name="Ramasamy R.K."/>
            <person name="Rodriguez J.C."/>
            <person name="Van S.L."/>
            <person name="Yuan L."/>
            <person name="Wang Z."/>
            <person name="Xia Z."/>
            <person name="Xiao L."/>
            <person name="Anderson O.D."/>
            <person name="Ouyang S."/>
            <person name="Liang Y."/>
            <person name="Zimin A.V."/>
            <person name="Pertea G."/>
            <person name="Qi P."/>
            <person name="Bennetzen J.L."/>
            <person name="Dai X."/>
            <person name="Dawson M.W."/>
            <person name="Muller H.G."/>
            <person name="Kugler K."/>
            <person name="Rivarola-Duarte L."/>
            <person name="Spannagl M."/>
            <person name="Mayer K.F.X."/>
            <person name="Lu F.H."/>
            <person name="Bevan M.W."/>
            <person name="Leroy P."/>
            <person name="Li P."/>
            <person name="You F.M."/>
            <person name="Sun Q."/>
            <person name="Liu Z."/>
            <person name="Lyons E."/>
            <person name="Wicker T."/>
            <person name="Salzberg S.L."/>
            <person name="Devos K.M."/>
            <person name="Dvorak J."/>
        </authorList>
    </citation>
    <scope>NUCLEOTIDE SEQUENCE [LARGE SCALE GENOMIC DNA]</scope>
    <source>
        <strain evidence="2">cv. AL8/78</strain>
    </source>
</reference>
<evidence type="ECO:0008006" key="4">
    <source>
        <dbReference type="Google" id="ProtNLM"/>
    </source>
</evidence>